<keyword evidence="1" id="KW-0539">Nucleus</keyword>
<evidence type="ECO:0000313" key="4">
    <source>
        <dbReference type="EMBL" id="KAG0559912.1"/>
    </source>
</evidence>
<feature type="region of interest" description="Disordered" evidence="2">
    <location>
        <begin position="1"/>
        <end position="77"/>
    </location>
</feature>
<evidence type="ECO:0000256" key="2">
    <source>
        <dbReference type="SAM" id="MobiDB-lite"/>
    </source>
</evidence>
<feature type="compositionally biased region" description="Basic and acidic residues" evidence="2">
    <location>
        <begin position="231"/>
        <end position="245"/>
    </location>
</feature>
<dbReference type="EMBL" id="CM026431">
    <property type="protein sequence ID" value="KAG0559912.1"/>
    <property type="molecule type" value="Genomic_DNA"/>
</dbReference>
<accession>A0A8T0GSI0</accession>
<dbReference type="Proteomes" id="UP000822688">
    <property type="component" value="Chromosome 10"/>
</dbReference>
<feature type="region of interest" description="Disordered" evidence="2">
    <location>
        <begin position="310"/>
        <end position="359"/>
    </location>
</feature>
<feature type="compositionally biased region" description="Basic and acidic residues" evidence="2">
    <location>
        <begin position="188"/>
        <end position="206"/>
    </location>
</feature>
<feature type="region of interest" description="Disordered" evidence="2">
    <location>
        <begin position="445"/>
        <end position="516"/>
    </location>
</feature>
<feature type="compositionally biased region" description="Basic residues" evidence="2">
    <location>
        <begin position="566"/>
        <end position="575"/>
    </location>
</feature>
<name>A0A8T0GSI0_CERPU</name>
<dbReference type="PROSITE" id="PS51667">
    <property type="entry name" value="WRC"/>
    <property type="match status" value="1"/>
</dbReference>
<proteinExistence type="predicted"/>
<dbReference type="PANTHER" id="PTHR34122:SF3">
    <property type="entry name" value="WRC DOMAIN-CONTAINING PROTEIN"/>
    <property type="match status" value="1"/>
</dbReference>
<dbReference type="AlphaFoldDB" id="A0A8T0GSI0"/>
<sequence>MRIRKHQSRVNVGGESSSGAQRTDPGSQEQSELALSSRGVKEKPNETVQTDSPAEVEEGADEGSGPGVRALVPRGIERVDSTPRSAFTWLDKLRHAKGFTELEPYSNLEDFVSSLTKRDDGRGIAHSEEIVEGGDLNRLVGGVDLKAHHLLQSDASLPNVAERAKDRVDAFTDKSSDASGMPSQGAEVLERLLTKDGKQRREDQLPHKKSSSYWGQARNTSWMLDTLESSEVERSYGESSGKKDFAGTSSKKPLNYEISDVSCQPATGEAVFEQRHVGPGEYSASIAKSVGTRHGALPRIPFIQDPPTETIQRRSSRNRRIPSSTGRTFPLQFTSSSQIADEEQELRPAPPLSPDHPAQQMKDSLAFSLYTVLLRAGKAGLTAREAMSDIMEQRLAGVEEGAVQSSRRIAKLLRNSPYYMEVGEGKFALCTAVIDSEQDIACEESLPDLQEENSQQTSRSGKERPSESSTEDGSKSLAGSEDKAPAIRRKRKRTVREASEAETEVRSKPLRTGRPKKLKYMKQENAENLGNQCNRTDGKGWVCPLLAKPGYQLCDHHLDKLRCKPGSRSKKKKLMKLAADDAEAATTTHEEPHSVDTARHELTTP</sequence>
<organism evidence="4 5">
    <name type="scientific">Ceratodon purpureus</name>
    <name type="common">Fire moss</name>
    <name type="synonym">Dicranum purpureum</name>
    <dbReference type="NCBI Taxonomy" id="3225"/>
    <lineage>
        <taxon>Eukaryota</taxon>
        <taxon>Viridiplantae</taxon>
        <taxon>Streptophyta</taxon>
        <taxon>Embryophyta</taxon>
        <taxon>Bryophyta</taxon>
        <taxon>Bryophytina</taxon>
        <taxon>Bryopsida</taxon>
        <taxon>Dicranidae</taxon>
        <taxon>Pseudoditrichales</taxon>
        <taxon>Ditrichaceae</taxon>
        <taxon>Ceratodon</taxon>
    </lineage>
</organism>
<evidence type="ECO:0000256" key="1">
    <source>
        <dbReference type="ARBA" id="ARBA00023242"/>
    </source>
</evidence>
<feature type="compositionally biased region" description="Basic and acidic residues" evidence="2">
    <location>
        <begin position="588"/>
        <end position="605"/>
    </location>
</feature>
<reference evidence="4" key="1">
    <citation type="submission" date="2020-06" db="EMBL/GenBank/DDBJ databases">
        <title>WGS assembly of Ceratodon purpureus strain R40.</title>
        <authorList>
            <person name="Carey S.B."/>
            <person name="Jenkins J."/>
            <person name="Shu S."/>
            <person name="Lovell J.T."/>
            <person name="Sreedasyam A."/>
            <person name="Maumus F."/>
            <person name="Tiley G.P."/>
            <person name="Fernandez-Pozo N."/>
            <person name="Barry K."/>
            <person name="Chen C."/>
            <person name="Wang M."/>
            <person name="Lipzen A."/>
            <person name="Daum C."/>
            <person name="Saski C.A."/>
            <person name="Payton A.C."/>
            <person name="Mcbreen J.C."/>
            <person name="Conrad R.E."/>
            <person name="Kollar L.M."/>
            <person name="Olsson S."/>
            <person name="Huttunen S."/>
            <person name="Landis J.B."/>
            <person name="Wickett N.J."/>
            <person name="Johnson M.G."/>
            <person name="Rensing S.A."/>
            <person name="Grimwood J."/>
            <person name="Schmutz J."/>
            <person name="Mcdaniel S.F."/>
        </authorList>
    </citation>
    <scope>NUCLEOTIDE SEQUENCE</scope>
    <source>
        <strain evidence="4">R40</strain>
    </source>
</reference>
<feature type="region of interest" description="Disordered" evidence="2">
    <location>
        <begin position="566"/>
        <end position="605"/>
    </location>
</feature>
<feature type="compositionally biased region" description="Polar residues" evidence="2">
    <location>
        <begin position="14"/>
        <end position="34"/>
    </location>
</feature>
<comment type="caution">
    <text evidence="4">The sequence shown here is derived from an EMBL/GenBank/DDBJ whole genome shotgun (WGS) entry which is preliminary data.</text>
</comment>
<evidence type="ECO:0000313" key="5">
    <source>
        <dbReference type="Proteomes" id="UP000822688"/>
    </source>
</evidence>
<dbReference type="InterPro" id="IPR014977">
    <property type="entry name" value="WRC_dom"/>
</dbReference>
<feature type="region of interest" description="Disordered" evidence="2">
    <location>
        <begin position="168"/>
        <end position="213"/>
    </location>
</feature>
<dbReference type="Pfam" id="PF08879">
    <property type="entry name" value="WRC"/>
    <property type="match status" value="1"/>
</dbReference>
<protein>
    <recommendedName>
        <fullName evidence="3">WRC domain-containing protein</fullName>
    </recommendedName>
</protein>
<keyword evidence="5" id="KW-1185">Reference proteome</keyword>
<feature type="region of interest" description="Disordered" evidence="2">
    <location>
        <begin position="229"/>
        <end position="251"/>
    </location>
</feature>
<gene>
    <name evidence="4" type="ORF">KC19_10G138600</name>
</gene>
<feature type="compositionally biased region" description="Basic and acidic residues" evidence="2">
    <location>
        <begin position="495"/>
        <end position="507"/>
    </location>
</feature>
<dbReference type="PANTHER" id="PTHR34122">
    <property type="entry name" value="EXPRESSED PROTEIN-RELATED"/>
    <property type="match status" value="1"/>
</dbReference>
<feature type="domain" description="WRC" evidence="3">
    <location>
        <begin position="527"/>
        <end position="572"/>
    </location>
</feature>
<evidence type="ECO:0000259" key="3">
    <source>
        <dbReference type="PROSITE" id="PS51667"/>
    </source>
</evidence>
<feature type="compositionally biased region" description="Polar residues" evidence="2">
    <location>
        <begin position="325"/>
        <end position="339"/>
    </location>
</feature>